<name>A0A0P1A8J0_PLAHL</name>
<dbReference type="RefSeq" id="XP_036262998.1">
    <property type="nucleotide sequence ID" value="XM_036407228.1"/>
</dbReference>
<accession>A0A0P1A8J0</accession>
<reference evidence="2" key="1">
    <citation type="submission" date="2014-09" db="EMBL/GenBank/DDBJ databases">
        <authorList>
            <person name="Sharma Rahul"/>
            <person name="Thines Marco"/>
        </authorList>
    </citation>
    <scope>NUCLEOTIDE SEQUENCE [LARGE SCALE GENOMIC DNA]</scope>
</reference>
<evidence type="ECO:0000313" key="1">
    <source>
        <dbReference type="EMBL" id="CEG36362.1"/>
    </source>
</evidence>
<keyword evidence="2" id="KW-1185">Reference proteome</keyword>
<sequence length="74" mass="8559">MRLRPLHRRQIHDQARKVLARATSAATTTAPPRNLSPVRVDQSVCFFLWGENSLLKRNLKRQSGYDYLKISAPR</sequence>
<dbReference type="EMBL" id="CCYD01000193">
    <property type="protein sequence ID" value="CEG36362.1"/>
    <property type="molecule type" value="Genomic_DNA"/>
</dbReference>
<protein>
    <submittedName>
        <fullName evidence="1">Uncharacterized protein</fullName>
    </submittedName>
</protein>
<dbReference type="AlphaFoldDB" id="A0A0P1A8J0"/>
<dbReference type="Proteomes" id="UP000054928">
    <property type="component" value="Unassembled WGS sequence"/>
</dbReference>
<proteinExistence type="predicted"/>
<organism evidence="1 2">
    <name type="scientific">Plasmopara halstedii</name>
    <name type="common">Downy mildew of sunflower</name>
    <dbReference type="NCBI Taxonomy" id="4781"/>
    <lineage>
        <taxon>Eukaryota</taxon>
        <taxon>Sar</taxon>
        <taxon>Stramenopiles</taxon>
        <taxon>Oomycota</taxon>
        <taxon>Peronosporomycetes</taxon>
        <taxon>Peronosporales</taxon>
        <taxon>Peronosporaceae</taxon>
        <taxon>Plasmopara</taxon>
    </lineage>
</organism>
<evidence type="ECO:0000313" key="2">
    <source>
        <dbReference type="Proteomes" id="UP000054928"/>
    </source>
</evidence>
<dbReference type="GeneID" id="59052761"/>